<dbReference type="EMBL" id="JAPWGY010000012">
    <property type="protein sequence ID" value="MCZ4282903.1"/>
    <property type="molecule type" value="Genomic_DNA"/>
</dbReference>
<dbReference type="Gene3D" id="2.40.10.220">
    <property type="entry name" value="predicted glycosyltransferase like domains"/>
    <property type="match status" value="1"/>
</dbReference>
<protein>
    <submittedName>
        <fullName evidence="2">PilZ domain-containing protein</fullName>
    </submittedName>
</protein>
<gene>
    <name evidence="2" type="ORF">O4H49_19110</name>
</gene>
<evidence type="ECO:0000313" key="2">
    <source>
        <dbReference type="EMBL" id="MCZ4282903.1"/>
    </source>
</evidence>
<dbReference type="Proteomes" id="UP001069802">
    <property type="component" value="Unassembled WGS sequence"/>
</dbReference>
<organism evidence="2 3">
    <name type="scientific">Kiloniella laminariae</name>
    <dbReference type="NCBI Taxonomy" id="454162"/>
    <lineage>
        <taxon>Bacteria</taxon>
        <taxon>Pseudomonadati</taxon>
        <taxon>Pseudomonadota</taxon>
        <taxon>Alphaproteobacteria</taxon>
        <taxon>Rhodospirillales</taxon>
        <taxon>Kiloniellaceae</taxon>
        <taxon>Kiloniella</taxon>
    </lineage>
</organism>
<name>A0ABT4LP67_9PROT</name>
<keyword evidence="3" id="KW-1185">Reference proteome</keyword>
<dbReference type="InterPro" id="IPR009875">
    <property type="entry name" value="PilZ_domain"/>
</dbReference>
<dbReference type="Pfam" id="PF07238">
    <property type="entry name" value="PilZ"/>
    <property type="match status" value="1"/>
</dbReference>
<feature type="domain" description="PilZ" evidence="1">
    <location>
        <begin position="15"/>
        <end position="102"/>
    </location>
</feature>
<evidence type="ECO:0000259" key="1">
    <source>
        <dbReference type="Pfam" id="PF07238"/>
    </source>
</evidence>
<proteinExistence type="predicted"/>
<sequence>MYQEFSQVSLKRLTNRRQGPRHAVLPDTRVSLTVLDTCYDCEVLDLSSCGARLKLDTKIPVGSVIELSHDQCGSLYGTVKWNSRHEVGLELNPGVARLLVRYSTPKGLS</sequence>
<comment type="caution">
    <text evidence="2">The sequence shown here is derived from an EMBL/GenBank/DDBJ whole genome shotgun (WGS) entry which is preliminary data.</text>
</comment>
<reference evidence="2" key="1">
    <citation type="submission" date="2022-12" db="EMBL/GenBank/DDBJ databases">
        <title>Bacterial isolates from different developmental stages of Nematostella vectensis.</title>
        <authorList>
            <person name="Fraune S."/>
        </authorList>
    </citation>
    <scope>NUCLEOTIDE SEQUENCE</scope>
    <source>
        <strain evidence="2">G21630-S1</strain>
    </source>
</reference>
<dbReference type="RefSeq" id="WP_269425045.1">
    <property type="nucleotide sequence ID" value="NZ_JAPWGY010000012.1"/>
</dbReference>
<evidence type="ECO:0000313" key="3">
    <source>
        <dbReference type="Proteomes" id="UP001069802"/>
    </source>
</evidence>
<dbReference type="SUPFAM" id="SSF141371">
    <property type="entry name" value="PilZ domain-like"/>
    <property type="match status" value="1"/>
</dbReference>
<accession>A0ABT4LP67</accession>